<comment type="caution">
    <text evidence="2">The sequence shown here is derived from an EMBL/GenBank/DDBJ whole genome shotgun (WGS) entry which is preliminary data.</text>
</comment>
<feature type="compositionally biased region" description="Polar residues" evidence="1">
    <location>
        <begin position="90"/>
        <end position="107"/>
    </location>
</feature>
<feature type="compositionally biased region" description="Polar residues" evidence="1">
    <location>
        <begin position="1"/>
        <end position="27"/>
    </location>
</feature>
<protein>
    <submittedName>
        <fullName evidence="2">Uncharacterized protein</fullName>
    </submittedName>
</protein>
<keyword evidence="3" id="KW-1185">Reference proteome</keyword>
<accession>A0AAD5RIR7</accession>
<organism evidence="2 3">
    <name type="scientific">Zalerion maritima</name>
    <dbReference type="NCBI Taxonomy" id="339359"/>
    <lineage>
        <taxon>Eukaryota</taxon>
        <taxon>Fungi</taxon>
        <taxon>Dikarya</taxon>
        <taxon>Ascomycota</taxon>
        <taxon>Pezizomycotina</taxon>
        <taxon>Sordariomycetes</taxon>
        <taxon>Lulworthiomycetidae</taxon>
        <taxon>Lulworthiales</taxon>
        <taxon>Lulworthiaceae</taxon>
        <taxon>Zalerion</taxon>
    </lineage>
</organism>
<evidence type="ECO:0000313" key="3">
    <source>
        <dbReference type="Proteomes" id="UP001201980"/>
    </source>
</evidence>
<dbReference type="Proteomes" id="UP001201980">
    <property type="component" value="Unassembled WGS sequence"/>
</dbReference>
<sequence length="138" mass="15701">MAPPQHQTPAAMKRQSQPQGKQNQNAGTKMEEWNEAKIEQSLDHLKDLHLKVRDLRTAIPRMLEPLTDPQAASPEAMFTEFQKTTTATTHDINSLRDTLNSPQTKSIMTHADQSRAQNPRGIRPWRPRDEPDWADGGR</sequence>
<feature type="region of interest" description="Disordered" evidence="1">
    <location>
        <begin position="1"/>
        <end position="35"/>
    </location>
</feature>
<name>A0AAD5RIR7_9PEZI</name>
<dbReference type="EMBL" id="JAKWBI020000500">
    <property type="protein sequence ID" value="KAJ2894381.1"/>
    <property type="molecule type" value="Genomic_DNA"/>
</dbReference>
<gene>
    <name evidence="2" type="ORF">MKZ38_007694</name>
</gene>
<reference evidence="2" key="1">
    <citation type="submission" date="2022-07" db="EMBL/GenBank/DDBJ databases">
        <title>Draft genome sequence of Zalerion maritima ATCC 34329, a (micro)plastics degrading marine fungus.</title>
        <authorList>
            <person name="Paco A."/>
            <person name="Goncalves M.F.M."/>
            <person name="Rocha-Santos T.A.P."/>
            <person name="Alves A."/>
        </authorList>
    </citation>
    <scope>NUCLEOTIDE SEQUENCE</scope>
    <source>
        <strain evidence="2">ATCC 34329</strain>
    </source>
</reference>
<evidence type="ECO:0000256" key="1">
    <source>
        <dbReference type="SAM" id="MobiDB-lite"/>
    </source>
</evidence>
<evidence type="ECO:0000313" key="2">
    <source>
        <dbReference type="EMBL" id="KAJ2894381.1"/>
    </source>
</evidence>
<proteinExistence type="predicted"/>
<feature type="compositionally biased region" description="Basic and acidic residues" evidence="1">
    <location>
        <begin position="126"/>
        <end position="138"/>
    </location>
</feature>
<feature type="region of interest" description="Disordered" evidence="1">
    <location>
        <begin position="85"/>
        <end position="138"/>
    </location>
</feature>
<dbReference type="AlphaFoldDB" id="A0AAD5RIR7"/>